<accession>A0A7J6L7M7</accession>
<evidence type="ECO:0000313" key="1">
    <source>
        <dbReference type="EMBL" id="KAF4655208.1"/>
    </source>
</evidence>
<proteinExistence type="predicted"/>
<reference evidence="1 2" key="1">
    <citation type="submission" date="2020-04" db="EMBL/GenBank/DDBJ databases">
        <title>Perkinsus chesapeaki whole genome sequence.</title>
        <authorList>
            <person name="Bogema D.R."/>
        </authorList>
    </citation>
    <scope>NUCLEOTIDE SEQUENCE [LARGE SCALE GENOMIC DNA]</scope>
    <source>
        <strain evidence="1">ATCC PRA-425</strain>
    </source>
</reference>
<dbReference type="Proteomes" id="UP000591131">
    <property type="component" value="Unassembled WGS sequence"/>
</dbReference>
<protein>
    <submittedName>
        <fullName evidence="1">Uncharacterized protein</fullName>
    </submittedName>
</protein>
<evidence type="ECO:0000313" key="2">
    <source>
        <dbReference type="Proteomes" id="UP000591131"/>
    </source>
</evidence>
<comment type="caution">
    <text evidence="1">The sequence shown here is derived from an EMBL/GenBank/DDBJ whole genome shotgun (WGS) entry which is preliminary data.</text>
</comment>
<gene>
    <name evidence="1" type="ORF">FOL47_009543</name>
</gene>
<dbReference type="AlphaFoldDB" id="A0A7J6L7M7"/>
<dbReference type="EMBL" id="JAAPAO010000671">
    <property type="protein sequence ID" value="KAF4655208.1"/>
    <property type="molecule type" value="Genomic_DNA"/>
</dbReference>
<organism evidence="1 2">
    <name type="scientific">Perkinsus chesapeaki</name>
    <name type="common">Clam parasite</name>
    <name type="synonym">Perkinsus andrewsi</name>
    <dbReference type="NCBI Taxonomy" id="330153"/>
    <lineage>
        <taxon>Eukaryota</taxon>
        <taxon>Sar</taxon>
        <taxon>Alveolata</taxon>
        <taxon>Perkinsozoa</taxon>
        <taxon>Perkinsea</taxon>
        <taxon>Perkinsida</taxon>
        <taxon>Perkinsidae</taxon>
        <taxon>Perkinsus</taxon>
    </lineage>
</organism>
<dbReference type="OrthoDB" id="430148at2759"/>
<keyword evidence="2" id="KW-1185">Reference proteome</keyword>
<name>A0A7J6L7M7_PERCH</name>
<sequence>MSDFDVIECVRLEMARLEDDPVMIDSFMEGILTLPATLMAPISHTIKEYCRSTITGYESNSLGSLKLIKALYEHPSAAIGDVVQPRGMSGNSLLPQNKVPSLKDCLLDILEDCIVGVYHNARTPDIAQNVYLLICWWRDSQAFGDNTLLIEQAIHTMTALRRCSPANALVSESCALNSAMENILSDELSVGWPLDEIKKADSDMDALMVALEPFIRDGLSPDQTAESITAPQLEKLCQAHISVTDLLIALDARHKALTEKCQALRVQVNFVDEFLRMQSEGVSSSPIEGNSVTVHT</sequence>